<organism evidence="1 2">
    <name type="scientific">Myxococcus xanthus</name>
    <dbReference type="NCBI Taxonomy" id="34"/>
    <lineage>
        <taxon>Bacteria</taxon>
        <taxon>Pseudomonadati</taxon>
        <taxon>Myxococcota</taxon>
        <taxon>Myxococcia</taxon>
        <taxon>Myxococcales</taxon>
        <taxon>Cystobacterineae</taxon>
        <taxon>Myxococcaceae</taxon>
        <taxon>Myxococcus</taxon>
    </lineage>
</organism>
<protein>
    <submittedName>
        <fullName evidence="1">Uncharacterized protein</fullName>
    </submittedName>
</protein>
<reference evidence="1 2" key="1">
    <citation type="journal article" date="2019" name="Science">
        <title>Social genes are selection hotspots in kin groups of a soil microbe.</title>
        <authorList>
            <person name="Wielgoss S."/>
            <person name="Wolfensberger R."/>
            <person name="Sun L."/>
            <person name="Fiegna F."/>
            <person name="Velicer G.J."/>
        </authorList>
    </citation>
    <scope>NUCLEOTIDE SEQUENCE [LARGE SCALE GENOMIC DNA]</scope>
    <source>
        <strain evidence="1 2">MC3.5.9c15</strain>
    </source>
</reference>
<gene>
    <name evidence="1" type="ORF">BHS09_36610</name>
</gene>
<dbReference type="RefSeq" id="WP_174260623.1">
    <property type="nucleotide sequence ID" value="NZ_CP017173.1"/>
</dbReference>
<dbReference type="AlphaFoldDB" id="A0AAE6G6U9"/>
<proteinExistence type="predicted"/>
<accession>A0AAE6G6U9</accession>
<dbReference type="Proteomes" id="UP000320179">
    <property type="component" value="Chromosome"/>
</dbReference>
<evidence type="ECO:0000313" key="1">
    <source>
        <dbReference type="EMBL" id="QDE72065.1"/>
    </source>
</evidence>
<name>A0AAE6G6U9_MYXXA</name>
<sequence>MPEIRRAELRAELSGIDHDARVRQMVELGRILRDALDAADLSEHTSRFLGALVLRIFARDTAWGATWLATLPMVRGLLSEHRLGEHLTEDEVRASAPWLLEVARNQARVCAWCRACRSSSRPCAMRRPCPRRRRR</sequence>
<evidence type="ECO:0000313" key="2">
    <source>
        <dbReference type="Proteomes" id="UP000320179"/>
    </source>
</evidence>
<dbReference type="EMBL" id="CP017174">
    <property type="protein sequence ID" value="QDE72065.1"/>
    <property type="molecule type" value="Genomic_DNA"/>
</dbReference>